<dbReference type="AlphaFoldDB" id="A0A6H1U6T3"/>
<gene>
    <name evidence="5" type="primary">ycf35</name>
</gene>
<dbReference type="PANTHER" id="PTHR39638">
    <property type="entry name" value="YCF35"/>
    <property type="match status" value="1"/>
</dbReference>
<sequence>MSHLSKIKTSISNTKILQKTLDDYGFTYECNTPIDDSMEPIYKKDVTVKQDGKDIFIFKWNGSKYLLLADLEIWDLNIPCERLLEQITQQYSYNSIIEESIKYGFTRTSKEILQDGSLKLTLNRWNST</sequence>
<dbReference type="PANTHER" id="PTHR39638:SF2">
    <property type="entry name" value="YCF35"/>
    <property type="match status" value="1"/>
</dbReference>
<dbReference type="RefSeq" id="YP_009773975.1">
    <property type="nucleotide sequence ID" value="NC_047434.1"/>
</dbReference>
<geneLocation type="chloroplast" evidence="5"/>
<dbReference type="GO" id="GO:0009536">
    <property type="term" value="C:plastid"/>
    <property type="evidence" value="ECO:0007669"/>
    <property type="project" value="UniProtKB-SubCell"/>
</dbReference>
<comment type="similarity">
    <text evidence="2">Belongs to the ycf35 family.</text>
</comment>
<evidence type="ECO:0000256" key="2">
    <source>
        <dbReference type="ARBA" id="ARBA00009068"/>
    </source>
</evidence>
<organism evidence="5">
    <name type="scientific">Caulacanthus okamurae</name>
    <dbReference type="NCBI Taxonomy" id="152008"/>
    <lineage>
        <taxon>Eukaryota</taxon>
        <taxon>Rhodophyta</taxon>
        <taxon>Florideophyceae</taxon>
        <taxon>Rhodymeniophycidae</taxon>
        <taxon>Gigartinales</taxon>
        <taxon>Caulacanthaceae</taxon>
        <taxon>Caulacanthus</taxon>
    </lineage>
</organism>
<evidence type="ECO:0000256" key="4">
    <source>
        <dbReference type="ARBA" id="ARBA00022640"/>
    </source>
</evidence>
<evidence type="ECO:0000313" key="5">
    <source>
        <dbReference type="EMBL" id="QIZ74592.1"/>
    </source>
</evidence>
<dbReference type="Pfam" id="PF06868">
    <property type="entry name" value="DUF1257"/>
    <property type="match status" value="1"/>
</dbReference>
<comment type="subcellular location">
    <subcellularLocation>
        <location evidence="1">Plastid</location>
    </subcellularLocation>
</comment>
<reference evidence="5" key="1">
    <citation type="submission" date="2020-03" db="EMBL/GenBank/DDBJ databases">
        <title>Complete organellar genome analysis of the invasive marine red alga Caulacanthus okamurae (Caulacanthaceae, Rhodophyta) from Moss Landing, California, USA.</title>
        <authorList>
            <person name="Hughey J.R."/>
        </authorList>
    </citation>
    <scope>NUCLEOTIDE SEQUENCE</scope>
</reference>
<dbReference type="EMBL" id="MT193838">
    <property type="protein sequence ID" value="QIZ74592.1"/>
    <property type="molecule type" value="Genomic_DNA"/>
</dbReference>
<keyword evidence="5" id="KW-0150">Chloroplast</keyword>
<dbReference type="GeneID" id="54615568"/>
<keyword evidence="4 5" id="KW-0934">Plastid</keyword>
<name>A0A6H1U6T3_9FLOR</name>
<proteinExistence type="inferred from homology"/>
<evidence type="ECO:0000256" key="1">
    <source>
        <dbReference type="ARBA" id="ARBA00004474"/>
    </source>
</evidence>
<protein>
    <recommendedName>
        <fullName evidence="3">Uncharacterized protein ycf35</fullName>
    </recommendedName>
</protein>
<evidence type="ECO:0000256" key="3">
    <source>
        <dbReference type="ARBA" id="ARBA00021585"/>
    </source>
</evidence>
<dbReference type="InterPro" id="IPR009666">
    <property type="entry name" value="Uncharacterised_Ycf35"/>
</dbReference>
<accession>A0A6H1U6T3</accession>